<evidence type="ECO:0000313" key="2">
    <source>
        <dbReference type="Proteomes" id="UP001149860"/>
    </source>
</evidence>
<organism evidence="1 2">
    <name type="scientific">Lentilactobacillus terminaliae</name>
    <dbReference type="NCBI Taxonomy" id="3003483"/>
    <lineage>
        <taxon>Bacteria</taxon>
        <taxon>Bacillati</taxon>
        <taxon>Bacillota</taxon>
        <taxon>Bacilli</taxon>
        <taxon>Lactobacillales</taxon>
        <taxon>Lactobacillaceae</taxon>
        <taxon>Lentilactobacillus</taxon>
    </lineage>
</organism>
<evidence type="ECO:0000313" key="1">
    <source>
        <dbReference type="EMBL" id="XFD38894.1"/>
    </source>
</evidence>
<protein>
    <submittedName>
        <fullName evidence="1">Tetratricopeptide repeat protein</fullName>
    </submittedName>
</protein>
<keyword evidence="2" id="KW-1185">Reference proteome</keyword>
<gene>
    <name evidence="1" type="ORF">O0236_005515</name>
</gene>
<name>A0ACD5DC19_9LACO</name>
<dbReference type="Proteomes" id="UP001149860">
    <property type="component" value="Chromosome"/>
</dbReference>
<proteinExistence type="predicted"/>
<accession>A0ACD5DC19</accession>
<dbReference type="EMBL" id="CP168151">
    <property type="protein sequence ID" value="XFD38894.1"/>
    <property type="molecule type" value="Genomic_DNA"/>
</dbReference>
<sequence length="420" mass="48504">MNYSQTALDFLEKGQLDDFEKNYKLALKNDTDEYLFSLAEELYSYGFSDHSKEIYEQLLKKYPDDDTLKVNLAELAIDADDDDKALEYLSFVSPDSDEYVSSLMVSADLYQTQGLIENSEQKLLEAQLLAPEEPAIWLALAEFYFSTRQFQKAIKYYIDLIKSGVTEMSAINLVERLGVAYAQTGKFEQAVGYLEQIKTINMNSDVKFELGFTYFNLKEYQQAIDVFEEIREDEPQYSSLYPYLADAYVEQNQVDKALITVQEGLANDQYNEQLWVKASEIAKQAGQMELVGEYLTKARETAPDDISILSRLSDWYVDNGKDDENIELLKPVADQEMFDAHLSYNLAMSLSHKGDIKGATTNFQIAERELDTDTKFLKDAIFFYRENGDRDKEIELLKQYLKVDPEDFEMQSMLDEELDY</sequence>
<reference evidence="1" key="1">
    <citation type="submission" date="2024-08" db="EMBL/GenBank/DDBJ databases">
        <title>Lentilactobacillus sp. nov., isolated from tree bark.</title>
        <authorList>
            <person name="Phuengjayaem S."/>
            <person name="Tanasupawat S."/>
        </authorList>
    </citation>
    <scope>NUCLEOTIDE SEQUENCE</scope>
    <source>
        <strain evidence="1">SPB1-3</strain>
    </source>
</reference>